<dbReference type="SUPFAM" id="SSF53067">
    <property type="entry name" value="Actin-like ATPase domain"/>
    <property type="match status" value="1"/>
</dbReference>
<keyword evidence="2" id="KW-0808">Transferase</keyword>
<dbReference type="InParanoid" id="A0A543ARM4"/>
<keyword evidence="3" id="KW-1185">Reference proteome</keyword>
<dbReference type="InterPro" id="IPR043129">
    <property type="entry name" value="ATPase_NBD"/>
</dbReference>
<gene>
    <name evidence="2" type="ORF">FB566_0682</name>
</gene>
<organism evidence="2 3">
    <name type="scientific">Stackebrandtia endophytica</name>
    <dbReference type="NCBI Taxonomy" id="1496996"/>
    <lineage>
        <taxon>Bacteria</taxon>
        <taxon>Bacillati</taxon>
        <taxon>Actinomycetota</taxon>
        <taxon>Actinomycetes</taxon>
        <taxon>Glycomycetales</taxon>
        <taxon>Glycomycetaceae</taxon>
        <taxon>Stackebrandtia</taxon>
    </lineage>
</organism>
<dbReference type="Gene3D" id="1.10.10.10">
    <property type="entry name" value="Winged helix-like DNA-binding domain superfamily/Winged helix DNA-binding domain"/>
    <property type="match status" value="1"/>
</dbReference>
<accession>A0A543ARM4</accession>
<dbReference type="RefSeq" id="WP_142034866.1">
    <property type="nucleotide sequence ID" value="NZ_JBHTGS010000001.1"/>
</dbReference>
<dbReference type="OrthoDB" id="3523179at2"/>
<dbReference type="CDD" id="cd23763">
    <property type="entry name" value="ASKHA_ATPase_ROK"/>
    <property type="match status" value="1"/>
</dbReference>
<dbReference type="EMBL" id="VFOW01000001">
    <property type="protein sequence ID" value="TQL75186.1"/>
    <property type="molecule type" value="Genomic_DNA"/>
</dbReference>
<dbReference type="Pfam" id="PF00480">
    <property type="entry name" value="ROK"/>
    <property type="match status" value="1"/>
</dbReference>
<dbReference type="InterPro" id="IPR036390">
    <property type="entry name" value="WH_DNA-bd_sf"/>
</dbReference>
<dbReference type="InterPro" id="IPR036388">
    <property type="entry name" value="WH-like_DNA-bd_sf"/>
</dbReference>
<dbReference type="InterPro" id="IPR000600">
    <property type="entry name" value="ROK"/>
</dbReference>
<name>A0A543ARM4_9ACTN</name>
<dbReference type="PANTHER" id="PTHR18964">
    <property type="entry name" value="ROK (REPRESSOR, ORF, KINASE) FAMILY"/>
    <property type="match status" value="1"/>
</dbReference>
<dbReference type="Gene3D" id="3.30.420.40">
    <property type="match status" value="2"/>
</dbReference>
<sequence length="395" mass="40997">MSVNPASPAMARAINDRMALDLLFEHKKLSAPQLRELTGLSRPSIADLLERLQENELIQIVGESGRKRRGPNAKLYGLVADRAYLAGVDIRRDEVEVALADLAGDTAATVHRPINPKQRLSDVIRRSVVAAAEQADIDASKLHTVVIGAPGAVDQATGELGPGYAFPSWDAEFLPELVDALNVPIVLENEVNLAGVVELRHGAAQGRQDLVVLWLDRSVGASVILDGRLRQGATGAAGEVSKLALPGAPPPIAGKAAGGFHSLVSTGAVRELAVEHDLTGKDIGGVVTEAARESSAGETDFLAALADRIALGALALVATIDPGLIVLAGEIGVAGGEQLSDAVEQRLGTMTSIPVEVRPTALSEAPIVTGALLTALSIAHDDIYGGAAALDLYES</sequence>
<dbReference type="Proteomes" id="UP000317043">
    <property type="component" value="Unassembled WGS sequence"/>
</dbReference>
<evidence type="ECO:0000313" key="3">
    <source>
        <dbReference type="Proteomes" id="UP000317043"/>
    </source>
</evidence>
<keyword evidence="2" id="KW-0418">Kinase</keyword>
<comment type="caution">
    <text evidence="2">The sequence shown here is derived from an EMBL/GenBank/DDBJ whole genome shotgun (WGS) entry which is preliminary data.</text>
</comment>
<dbReference type="GO" id="GO:0016301">
    <property type="term" value="F:kinase activity"/>
    <property type="evidence" value="ECO:0007669"/>
    <property type="project" value="UniProtKB-KW"/>
</dbReference>
<reference evidence="2 3" key="1">
    <citation type="submission" date="2019-06" db="EMBL/GenBank/DDBJ databases">
        <title>Sequencing the genomes of 1000 actinobacteria strains.</title>
        <authorList>
            <person name="Klenk H.-P."/>
        </authorList>
    </citation>
    <scope>NUCLEOTIDE SEQUENCE [LARGE SCALE GENOMIC DNA]</scope>
    <source>
        <strain evidence="2 3">DSM 45928</strain>
    </source>
</reference>
<evidence type="ECO:0000256" key="1">
    <source>
        <dbReference type="ARBA" id="ARBA00006479"/>
    </source>
</evidence>
<dbReference type="SUPFAM" id="SSF46785">
    <property type="entry name" value="Winged helix' DNA-binding domain"/>
    <property type="match status" value="1"/>
</dbReference>
<comment type="similarity">
    <text evidence="1">Belongs to the ROK (NagC/XylR) family.</text>
</comment>
<evidence type="ECO:0000313" key="2">
    <source>
        <dbReference type="EMBL" id="TQL75186.1"/>
    </source>
</evidence>
<dbReference type="PANTHER" id="PTHR18964:SF149">
    <property type="entry name" value="BIFUNCTIONAL UDP-N-ACETYLGLUCOSAMINE 2-EPIMERASE_N-ACETYLMANNOSAMINE KINASE"/>
    <property type="match status" value="1"/>
</dbReference>
<dbReference type="AlphaFoldDB" id="A0A543ARM4"/>
<proteinExistence type="inferred from homology"/>
<protein>
    <submittedName>
        <fullName evidence="2">Putative NBD/HSP70 family sugar kinase</fullName>
    </submittedName>
</protein>